<name>A0A8C3AC68_CYCLU</name>
<dbReference type="GO" id="GO:0007399">
    <property type="term" value="P:nervous system development"/>
    <property type="evidence" value="ECO:0007669"/>
    <property type="project" value="InterPro"/>
</dbReference>
<keyword evidence="5" id="KW-0245">EGF-like domain</keyword>
<keyword evidence="4" id="KW-0964">Secreted</keyword>
<dbReference type="InterPro" id="IPR013783">
    <property type="entry name" value="Ig-like_fold"/>
</dbReference>
<evidence type="ECO:0000313" key="14">
    <source>
        <dbReference type="Proteomes" id="UP000694565"/>
    </source>
</evidence>
<dbReference type="GO" id="GO:0005615">
    <property type="term" value="C:extracellular space"/>
    <property type="evidence" value="ECO:0007669"/>
    <property type="project" value="TreeGrafter"/>
</dbReference>
<evidence type="ECO:0000256" key="6">
    <source>
        <dbReference type="ARBA" id="ARBA00022692"/>
    </source>
</evidence>
<dbReference type="GO" id="GO:0005886">
    <property type="term" value="C:plasma membrane"/>
    <property type="evidence" value="ECO:0007669"/>
    <property type="project" value="UniProtKB-SubCell"/>
</dbReference>
<dbReference type="Gene3D" id="2.10.25.10">
    <property type="entry name" value="Laminin"/>
    <property type="match status" value="1"/>
</dbReference>
<evidence type="ECO:0000313" key="13">
    <source>
        <dbReference type="Ensembl" id="ENSCLMP00005039836.1"/>
    </source>
</evidence>
<keyword evidence="6" id="KW-0812">Transmembrane</keyword>
<dbReference type="InterPro" id="IPR007110">
    <property type="entry name" value="Ig-like_dom"/>
</dbReference>
<dbReference type="InterPro" id="IPR036179">
    <property type="entry name" value="Ig-like_dom_sf"/>
</dbReference>
<evidence type="ECO:0000259" key="12">
    <source>
        <dbReference type="PROSITE" id="PS50835"/>
    </source>
</evidence>
<evidence type="ECO:0000256" key="5">
    <source>
        <dbReference type="ARBA" id="ARBA00022536"/>
    </source>
</evidence>
<proteinExistence type="predicted"/>
<dbReference type="Proteomes" id="UP000694565">
    <property type="component" value="Unplaced"/>
</dbReference>
<sequence length="185" mass="19895">GVNGRAVSTSAPKLRLMRGQSLVEGDKLNLKCEASGNPSPSFRWYKDGHELQKGRDLKIKTNKKNSKVQISRVRAEDSGNYTCVLSLHVSFCAIVLLAVTTTTPSPGVSHARRCNDSEKAHCVNGGDCYFIHGINQLSCKGRGALSEAGADDHRHLRGAAGGWHRVCGGLLQNQVSQTAEIQLAS</sequence>
<dbReference type="PANTHER" id="PTHR11100">
    <property type="entry name" value="HEREGULIN-NEUREGULIN FAMILY MEMBER"/>
    <property type="match status" value="1"/>
</dbReference>
<evidence type="ECO:0000256" key="8">
    <source>
        <dbReference type="ARBA" id="ARBA00023030"/>
    </source>
</evidence>
<dbReference type="SMART" id="SM00408">
    <property type="entry name" value="IGc2"/>
    <property type="match status" value="1"/>
</dbReference>
<protein>
    <submittedName>
        <fullName evidence="13">Neuregulin 2b</fullName>
    </submittedName>
</protein>
<evidence type="ECO:0000256" key="9">
    <source>
        <dbReference type="ARBA" id="ARBA00023136"/>
    </source>
</evidence>
<keyword evidence="9" id="KW-0472">Membrane</keyword>
<dbReference type="PANTHER" id="PTHR11100:SF20">
    <property type="entry name" value="PRO-NEUREGULIN-2, MEMBRANE-BOUND ISOFORM"/>
    <property type="match status" value="1"/>
</dbReference>
<evidence type="ECO:0000256" key="4">
    <source>
        <dbReference type="ARBA" id="ARBA00022525"/>
    </source>
</evidence>
<keyword evidence="8" id="KW-0339">Growth factor</keyword>
<evidence type="ECO:0000256" key="10">
    <source>
        <dbReference type="ARBA" id="ARBA00023157"/>
    </source>
</evidence>
<reference evidence="13" key="2">
    <citation type="submission" date="2025-09" db="UniProtKB">
        <authorList>
            <consortium name="Ensembl"/>
        </authorList>
    </citation>
    <scope>IDENTIFICATION</scope>
</reference>
<keyword evidence="14" id="KW-1185">Reference proteome</keyword>
<evidence type="ECO:0000256" key="7">
    <source>
        <dbReference type="ARBA" id="ARBA00022989"/>
    </source>
</evidence>
<keyword evidence="10" id="KW-1015">Disulfide bond</keyword>
<dbReference type="GO" id="GO:0003007">
    <property type="term" value="P:heart morphogenesis"/>
    <property type="evidence" value="ECO:0007669"/>
    <property type="project" value="UniProtKB-ARBA"/>
</dbReference>
<dbReference type="FunFam" id="2.60.40.10:FF:000107">
    <property type="entry name" value="Myosin, light chain kinase a"/>
    <property type="match status" value="1"/>
</dbReference>
<dbReference type="GO" id="GO:0008083">
    <property type="term" value="F:growth factor activity"/>
    <property type="evidence" value="ECO:0007669"/>
    <property type="project" value="UniProtKB-KW"/>
</dbReference>
<dbReference type="SMART" id="SM00409">
    <property type="entry name" value="IG"/>
    <property type="match status" value="1"/>
</dbReference>
<dbReference type="AlphaFoldDB" id="A0A8C3AC68"/>
<dbReference type="InterPro" id="IPR003598">
    <property type="entry name" value="Ig_sub2"/>
</dbReference>
<dbReference type="GO" id="GO:0035556">
    <property type="term" value="P:intracellular signal transduction"/>
    <property type="evidence" value="ECO:0007669"/>
    <property type="project" value="TreeGrafter"/>
</dbReference>
<dbReference type="GeneTree" id="ENSGT00940000158778"/>
<dbReference type="PROSITE" id="PS50835">
    <property type="entry name" value="IG_LIKE"/>
    <property type="match status" value="1"/>
</dbReference>
<evidence type="ECO:0000256" key="11">
    <source>
        <dbReference type="ARBA" id="ARBA00023319"/>
    </source>
</evidence>
<dbReference type="Ensembl" id="ENSCLMT00005041326.1">
    <property type="protein sequence ID" value="ENSCLMP00005039836.1"/>
    <property type="gene ID" value="ENSCLMG00005018653.1"/>
</dbReference>
<evidence type="ECO:0000256" key="1">
    <source>
        <dbReference type="ARBA" id="ARBA00004251"/>
    </source>
</evidence>
<dbReference type="Pfam" id="PF13927">
    <property type="entry name" value="Ig_3"/>
    <property type="match status" value="1"/>
</dbReference>
<comment type="subcellular location">
    <subcellularLocation>
        <location evidence="1">Cell membrane</location>
        <topology evidence="1">Single-pass type I membrane protein</topology>
    </subcellularLocation>
    <subcellularLocation>
        <location evidence="2">Secreted</location>
    </subcellularLocation>
</comment>
<feature type="domain" description="Ig-like" evidence="12">
    <location>
        <begin position="12"/>
        <end position="86"/>
    </location>
</feature>
<dbReference type="Gene3D" id="2.60.40.10">
    <property type="entry name" value="Immunoglobulins"/>
    <property type="match status" value="1"/>
</dbReference>
<keyword evidence="3" id="KW-1003">Cell membrane</keyword>
<dbReference type="SUPFAM" id="SSF48726">
    <property type="entry name" value="Immunoglobulin"/>
    <property type="match status" value="1"/>
</dbReference>
<accession>A0A8C3AC68</accession>
<dbReference type="GO" id="GO:0055013">
    <property type="term" value="P:cardiac muscle cell development"/>
    <property type="evidence" value="ECO:0007669"/>
    <property type="project" value="UniProtKB-ARBA"/>
</dbReference>
<keyword evidence="7" id="KW-1133">Transmembrane helix</keyword>
<evidence type="ECO:0000256" key="2">
    <source>
        <dbReference type="ARBA" id="ARBA00004613"/>
    </source>
</evidence>
<dbReference type="InterPro" id="IPR040180">
    <property type="entry name" value="Neuregulin"/>
</dbReference>
<evidence type="ECO:0000256" key="3">
    <source>
        <dbReference type="ARBA" id="ARBA00022475"/>
    </source>
</evidence>
<reference evidence="13" key="1">
    <citation type="submission" date="2025-08" db="UniProtKB">
        <authorList>
            <consortium name="Ensembl"/>
        </authorList>
    </citation>
    <scope>IDENTIFICATION</scope>
</reference>
<keyword evidence="11" id="KW-0393">Immunoglobulin domain</keyword>
<dbReference type="InterPro" id="IPR003599">
    <property type="entry name" value="Ig_sub"/>
</dbReference>
<organism evidence="13 14">
    <name type="scientific">Cyclopterus lumpus</name>
    <name type="common">Lumpsucker</name>
    <dbReference type="NCBI Taxonomy" id="8103"/>
    <lineage>
        <taxon>Eukaryota</taxon>
        <taxon>Metazoa</taxon>
        <taxon>Chordata</taxon>
        <taxon>Craniata</taxon>
        <taxon>Vertebrata</taxon>
        <taxon>Euteleostomi</taxon>
        <taxon>Actinopterygii</taxon>
        <taxon>Neopterygii</taxon>
        <taxon>Teleostei</taxon>
        <taxon>Neoteleostei</taxon>
        <taxon>Acanthomorphata</taxon>
        <taxon>Eupercaria</taxon>
        <taxon>Perciformes</taxon>
        <taxon>Cottioidei</taxon>
        <taxon>Cottales</taxon>
        <taxon>Cyclopteridae</taxon>
        <taxon>Cyclopterus</taxon>
    </lineage>
</organism>